<evidence type="ECO:0000313" key="3">
    <source>
        <dbReference type="Proteomes" id="UP000325292"/>
    </source>
</evidence>
<organism evidence="2 3">
    <name type="scientific">Sulfobacillus thermotolerans</name>
    <dbReference type="NCBI Taxonomy" id="338644"/>
    <lineage>
        <taxon>Bacteria</taxon>
        <taxon>Bacillati</taxon>
        <taxon>Bacillota</taxon>
        <taxon>Clostridia</taxon>
        <taxon>Eubacteriales</taxon>
        <taxon>Clostridiales Family XVII. Incertae Sedis</taxon>
        <taxon>Sulfobacillus</taxon>
    </lineage>
</organism>
<gene>
    <name evidence="2" type="ORF">BXT84_03785</name>
</gene>
<reference evidence="2 3" key="1">
    <citation type="journal article" date="2019" name="Sci. Rep.">
        <title>Sulfobacillus thermotolerans: new insights into resistance and metabolic capacities of acidophilic chemolithotrophs.</title>
        <authorList>
            <person name="Panyushkina A.E."/>
            <person name="Babenko V.V."/>
            <person name="Nikitina A.S."/>
            <person name="Selezneva O.V."/>
            <person name="Tsaplina I.A."/>
            <person name="Letarova M.A."/>
            <person name="Kostryukova E.S."/>
            <person name="Letarov A.V."/>
        </authorList>
    </citation>
    <scope>NUCLEOTIDE SEQUENCE [LARGE SCALE GENOMIC DNA]</scope>
    <source>
        <strain evidence="2 3">Kr1</strain>
    </source>
</reference>
<dbReference type="EMBL" id="CP019454">
    <property type="protein sequence ID" value="AUW95374.1"/>
    <property type="molecule type" value="Genomic_DNA"/>
</dbReference>
<sequence>MASGQVFSLNVKEWMSTDLLGSREQGRKLRQLLVDAVEQQQTIHLDFRGIDVMTSAFADECFGKLWDIKPHHILKQIIRISGLTGNNKTVFRFVLQHRD</sequence>
<evidence type="ECO:0000259" key="1">
    <source>
        <dbReference type="Pfam" id="PF14213"/>
    </source>
</evidence>
<dbReference type="Pfam" id="PF14213">
    <property type="entry name" value="DUF4325"/>
    <property type="match status" value="1"/>
</dbReference>
<name>A0ABM6RVJ6_9FIRM</name>
<keyword evidence="3" id="KW-1185">Reference proteome</keyword>
<dbReference type="Proteomes" id="UP000325292">
    <property type="component" value="Chromosome"/>
</dbReference>
<proteinExistence type="predicted"/>
<feature type="domain" description="DUF4325" evidence="1">
    <location>
        <begin position="25"/>
        <end position="85"/>
    </location>
</feature>
<evidence type="ECO:0000313" key="2">
    <source>
        <dbReference type="EMBL" id="AUW95374.1"/>
    </source>
</evidence>
<accession>A0ABM6RVJ6</accession>
<protein>
    <recommendedName>
        <fullName evidence="1">DUF4325 domain-containing protein</fullName>
    </recommendedName>
</protein>
<dbReference type="InterPro" id="IPR025474">
    <property type="entry name" value="DUF4325"/>
</dbReference>